<accession>A0A2K1XD84</accession>
<protein>
    <submittedName>
        <fullName evidence="2">Uncharacterized protein</fullName>
    </submittedName>
</protein>
<dbReference type="InParanoid" id="A0A2K1XD84"/>
<dbReference type="AlphaFoldDB" id="A0A2K1XD84"/>
<proteinExistence type="predicted"/>
<dbReference type="Proteomes" id="UP000006729">
    <property type="component" value="Chromosome 16"/>
</dbReference>
<sequence length="104" mass="11473">MAGQRLKKRDDDGAVEGRRSGYGRRKICRGREGGSGVGQLWRGEGNGETAWRREWLLRLVLKERGLWVCCCLCRGDAGEPKMAGAMGEKKNSSRGKGGGERLYS</sequence>
<evidence type="ECO:0000256" key="1">
    <source>
        <dbReference type="SAM" id="MobiDB-lite"/>
    </source>
</evidence>
<dbReference type="EMBL" id="CM009305">
    <property type="protein sequence ID" value="PNS98723.1"/>
    <property type="molecule type" value="Genomic_DNA"/>
</dbReference>
<keyword evidence="3" id="KW-1185">Reference proteome</keyword>
<evidence type="ECO:0000313" key="2">
    <source>
        <dbReference type="EMBL" id="PNS98723.1"/>
    </source>
</evidence>
<name>A0A2K1XD84_POPTR</name>
<feature type="region of interest" description="Disordered" evidence="1">
    <location>
        <begin position="78"/>
        <end position="104"/>
    </location>
</feature>
<reference evidence="2 3" key="1">
    <citation type="journal article" date="2006" name="Science">
        <title>The genome of black cottonwood, Populus trichocarpa (Torr. &amp; Gray).</title>
        <authorList>
            <person name="Tuskan G.A."/>
            <person name="Difazio S."/>
            <person name="Jansson S."/>
            <person name="Bohlmann J."/>
            <person name="Grigoriev I."/>
            <person name="Hellsten U."/>
            <person name="Putnam N."/>
            <person name="Ralph S."/>
            <person name="Rombauts S."/>
            <person name="Salamov A."/>
            <person name="Schein J."/>
            <person name="Sterck L."/>
            <person name="Aerts A."/>
            <person name="Bhalerao R.R."/>
            <person name="Bhalerao R.P."/>
            <person name="Blaudez D."/>
            <person name="Boerjan W."/>
            <person name="Brun A."/>
            <person name="Brunner A."/>
            <person name="Busov V."/>
            <person name="Campbell M."/>
            <person name="Carlson J."/>
            <person name="Chalot M."/>
            <person name="Chapman J."/>
            <person name="Chen G.L."/>
            <person name="Cooper D."/>
            <person name="Coutinho P.M."/>
            <person name="Couturier J."/>
            <person name="Covert S."/>
            <person name="Cronk Q."/>
            <person name="Cunningham R."/>
            <person name="Davis J."/>
            <person name="Degroeve S."/>
            <person name="Dejardin A."/>
            <person name="Depamphilis C."/>
            <person name="Detter J."/>
            <person name="Dirks B."/>
            <person name="Dubchak I."/>
            <person name="Duplessis S."/>
            <person name="Ehlting J."/>
            <person name="Ellis B."/>
            <person name="Gendler K."/>
            <person name="Goodstein D."/>
            <person name="Gribskov M."/>
            <person name="Grimwood J."/>
            <person name="Groover A."/>
            <person name="Gunter L."/>
            <person name="Hamberger B."/>
            <person name="Heinze B."/>
            <person name="Helariutta Y."/>
            <person name="Henrissat B."/>
            <person name="Holligan D."/>
            <person name="Holt R."/>
            <person name="Huang W."/>
            <person name="Islam-Faridi N."/>
            <person name="Jones S."/>
            <person name="Jones-Rhoades M."/>
            <person name="Jorgensen R."/>
            <person name="Joshi C."/>
            <person name="Kangasjarvi J."/>
            <person name="Karlsson J."/>
            <person name="Kelleher C."/>
            <person name="Kirkpatrick R."/>
            <person name="Kirst M."/>
            <person name="Kohler A."/>
            <person name="Kalluri U."/>
            <person name="Larimer F."/>
            <person name="Leebens-Mack J."/>
            <person name="Leple J.C."/>
            <person name="Locascio P."/>
            <person name="Lou Y."/>
            <person name="Lucas S."/>
            <person name="Martin F."/>
            <person name="Montanini B."/>
            <person name="Napoli C."/>
            <person name="Nelson D.R."/>
            <person name="Nelson C."/>
            <person name="Nieminen K."/>
            <person name="Nilsson O."/>
            <person name="Pereda V."/>
            <person name="Peter G."/>
            <person name="Philippe R."/>
            <person name="Pilate G."/>
            <person name="Poliakov A."/>
            <person name="Razumovskaya J."/>
            <person name="Richardson P."/>
            <person name="Rinaldi C."/>
            <person name="Ritland K."/>
            <person name="Rouze P."/>
            <person name="Ryaboy D."/>
            <person name="Schmutz J."/>
            <person name="Schrader J."/>
            <person name="Segerman B."/>
            <person name="Shin H."/>
            <person name="Siddiqui A."/>
            <person name="Sterky F."/>
            <person name="Terry A."/>
            <person name="Tsai C.J."/>
            <person name="Uberbacher E."/>
            <person name="Unneberg P."/>
            <person name="Vahala J."/>
            <person name="Wall K."/>
            <person name="Wessler S."/>
            <person name="Yang G."/>
            <person name="Yin T."/>
            <person name="Douglas C."/>
            <person name="Marra M."/>
            <person name="Sandberg G."/>
            <person name="Van de Peer Y."/>
            <person name="Rokhsar D."/>
        </authorList>
    </citation>
    <scope>NUCLEOTIDE SEQUENCE [LARGE SCALE GENOMIC DNA]</scope>
    <source>
        <strain evidence="3">cv. Nisqually</strain>
    </source>
</reference>
<organism evidence="2 3">
    <name type="scientific">Populus trichocarpa</name>
    <name type="common">Western balsam poplar</name>
    <name type="synonym">Populus balsamifera subsp. trichocarpa</name>
    <dbReference type="NCBI Taxonomy" id="3694"/>
    <lineage>
        <taxon>Eukaryota</taxon>
        <taxon>Viridiplantae</taxon>
        <taxon>Streptophyta</taxon>
        <taxon>Embryophyta</taxon>
        <taxon>Tracheophyta</taxon>
        <taxon>Spermatophyta</taxon>
        <taxon>Magnoliopsida</taxon>
        <taxon>eudicotyledons</taxon>
        <taxon>Gunneridae</taxon>
        <taxon>Pentapetalae</taxon>
        <taxon>rosids</taxon>
        <taxon>fabids</taxon>
        <taxon>Malpighiales</taxon>
        <taxon>Salicaceae</taxon>
        <taxon>Saliceae</taxon>
        <taxon>Populus</taxon>
    </lineage>
</organism>
<feature type="compositionally biased region" description="Basic and acidic residues" evidence="1">
    <location>
        <begin position="87"/>
        <end position="104"/>
    </location>
</feature>
<evidence type="ECO:0000313" key="3">
    <source>
        <dbReference type="Proteomes" id="UP000006729"/>
    </source>
</evidence>
<gene>
    <name evidence="2" type="ORF">POPTR_016G092500</name>
</gene>